<dbReference type="EMBL" id="MK570054">
    <property type="protein sequence ID" value="QDI73975.1"/>
    <property type="molecule type" value="Genomic_DNA"/>
</dbReference>
<protein>
    <submittedName>
        <fullName evidence="2">Uncharacterized protein</fullName>
    </submittedName>
</protein>
<dbReference type="GeneID" id="55015675"/>
<dbReference type="GeneID" id="80402594"/>
<evidence type="ECO:0000313" key="2">
    <source>
        <dbReference type="EMBL" id="QDI73975.1"/>
    </source>
</evidence>
<dbReference type="RefSeq" id="YP_009824148.1">
    <property type="nucleotide sequence ID" value="NC_048199.1"/>
</dbReference>
<sequence>MYTQVLVLFGKKDTKNNGIARKISDKLTLFKLKRKNLKGEKCTKCGWRKIKSDFSNMCPKCTKENKPGI</sequence>
<dbReference type="RefSeq" id="YP_010772867.1">
    <property type="nucleotide sequence ID" value="NC_074656.1"/>
</dbReference>
<organism evidence="2">
    <name type="scientific">Nitrosopumilus spindle-shaped virus</name>
    <dbReference type="NCBI Taxonomy" id="2508184"/>
    <lineage>
        <taxon>Viruses</taxon>
        <taxon>Viruses incertae sedis</taxon>
        <taxon>Thaspiviridae</taxon>
        <taxon>Nitmarvirus</taxon>
        <taxon>Nitmarvirus maris</taxon>
        <taxon>Nitmarvirus NSV1</taxon>
    </lineage>
</organism>
<evidence type="ECO:0000313" key="1">
    <source>
        <dbReference type="EMBL" id="QDI73927.1"/>
    </source>
</evidence>
<dbReference type="Proteomes" id="UP000316651">
    <property type="component" value="Segment"/>
</dbReference>
<accession>A0A514K2V7</accession>
<dbReference type="KEGG" id="vg:55015675"/>
<reference evidence="2 3" key="1">
    <citation type="submission" date="2019-02" db="EMBL/GenBank/DDBJ databases">
        <title>Spindle-shaped viruses infect a marine ammonia-oxidizing thaumarchaeon.</title>
        <authorList>
            <person name="Kim J.-G."/>
            <person name="Kim S.-J."/>
            <person name="Rhee S.-K."/>
        </authorList>
    </citation>
    <scope>NUCLEOTIDE SEQUENCE [LARGE SCALE GENOMIC DNA]</scope>
    <source>
        <strain evidence="1">NSV1</strain>
        <strain evidence="2">NSV3</strain>
    </source>
</reference>
<dbReference type="EMBL" id="MK570053">
    <property type="protein sequence ID" value="QDI73927.1"/>
    <property type="molecule type" value="Genomic_DNA"/>
</dbReference>
<dbReference type="KEGG" id="vg:80402594"/>
<name>A0A514K2V7_9VIRU</name>
<proteinExistence type="predicted"/>
<keyword evidence="3" id="KW-1185">Reference proteome</keyword>
<evidence type="ECO:0000313" key="3">
    <source>
        <dbReference type="Proteomes" id="UP000316651"/>
    </source>
</evidence>